<dbReference type="EMBL" id="CP159925">
    <property type="protein sequence ID" value="XCO75417.1"/>
    <property type="molecule type" value="Genomic_DNA"/>
</dbReference>
<sequence length="130" mass="13699">MRLTTYPPQSEPNNLGDLLKFEADNLYSRDRATVARQQALKLGQVVGRITASGQIAALDPAATDGREQAVGVAIAPTLTADAPSPDGLIVARHAAVADHALAWPAAITSEQRMAAIEQLRARGVLVHQGI</sequence>
<dbReference type="Gene3D" id="2.40.300.10">
    <property type="entry name" value="Head decoration protein D"/>
    <property type="match status" value="1"/>
</dbReference>
<proteinExistence type="predicted"/>
<dbReference type="RefSeq" id="WP_363798403.1">
    <property type="nucleotide sequence ID" value="NZ_CP159925.1"/>
</dbReference>
<gene>
    <name evidence="1" type="ORF">ABU614_01045</name>
</gene>
<accession>A0AAU8MT86</accession>
<evidence type="ECO:0000313" key="1">
    <source>
        <dbReference type="EMBL" id="XCO75417.1"/>
    </source>
</evidence>
<dbReference type="Pfam" id="PF02924">
    <property type="entry name" value="HDPD"/>
    <property type="match status" value="1"/>
</dbReference>
<dbReference type="InterPro" id="IPR004195">
    <property type="entry name" value="Head_decoration_D"/>
</dbReference>
<dbReference type="AlphaFoldDB" id="A0AAU8MT86"/>
<organism evidence="1">
    <name type="scientific">Lysobacter firmicutimachus</name>
    <dbReference type="NCBI Taxonomy" id="1792846"/>
    <lineage>
        <taxon>Bacteria</taxon>
        <taxon>Pseudomonadati</taxon>
        <taxon>Pseudomonadota</taxon>
        <taxon>Gammaproteobacteria</taxon>
        <taxon>Lysobacterales</taxon>
        <taxon>Lysobacteraceae</taxon>
        <taxon>Lysobacter</taxon>
    </lineage>
</organism>
<name>A0AAU8MT86_9GAMM</name>
<protein>
    <submittedName>
        <fullName evidence="1">Head decoration protein</fullName>
    </submittedName>
</protein>
<reference evidence="1" key="1">
    <citation type="submission" date="2024-06" db="EMBL/GenBank/DDBJ databases">
        <authorList>
            <person name="Li S."/>
        </authorList>
    </citation>
    <scope>NUCLEOTIDE SEQUENCE</scope>
    <source>
        <strain evidence="1">SR10</strain>
    </source>
</reference>